<dbReference type="PANTHER" id="PTHR37253:SF1">
    <property type="entry name" value="PROTEIN GAMETE EXPRESSED 3"/>
    <property type="match status" value="1"/>
</dbReference>
<name>A0AAN9FAJ2_CLITE</name>
<keyword evidence="5" id="KW-1185">Reference proteome</keyword>
<dbReference type="GO" id="GO:0010183">
    <property type="term" value="P:pollen tube guidance"/>
    <property type="evidence" value="ECO:0007669"/>
    <property type="project" value="TreeGrafter"/>
</dbReference>
<dbReference type="GO" id="GO:0005886">
    <property type="term" value="C:plasma membrane"/>
    <property type="evidence" value="ECO:0007669"/>
    <property type="project" value="TreeGrafter"/>
</dbReference>
<sequence>MNSMRSCQCAMTHLLVFLILLLVTTLSSSVSAYHWLSKPLLGDDGRIYVCSRNNFLAFENNGSIAWTMHLDYKCNLGTAPVLGGHGKIYLVADNRILEINYDSIGNYEPVARVFFGPGPGQHAEAEIIGLSVSTSGSTVFINVKSRGLFAYQSHGRFLWSVGPVLYQSGYRQGCRRNVTDCYFASVPVVDQCEGSIYISNTEGELYSLSVRSRHFRWIQDFSSLDNNLTITPGNNGHLYVTVPAKALVLALDVFSGNVLWQRSIGPLSKVDSAPVVDSNGWISIGSLDGFLYSFSPTGVLKKFSRMNAENSMVQVGPFLDCSGFSVYSSQIEMEGKVTHTIGEYTVVSAIRPKATLFTMLVPATGSIYWTEGYHGELSTLLSESDLRKFVMNEEILLAFLAASTEIGTRLKCRTVGQKLASGCSQARTKLVSIYTGNERAIVLFLLFESALLLVLVGLVRFCCSFWAKKKLKDQGLGSFLDKRCSLQLKKKALDRTIAELEQEAAEDAVNNEVFEKLGDIVRERECIQRKLSTSYSLGRDRPDSQPRSMLPVYMGKTKSYSFQDANMILRQK</sequence>
<dbReference type="Proteomes" id="UP001359559">
    <property type="component" value="Unassembled WGS sequence"/>
</dbReference>
<dbReference type="InterPro" id="IPR018391">
    <property type="entry name" value="PQQ_b-propeller_rpt"/>
</dbReference>
<evidence type="ECO:0000313" key="4">
    <source>
        <dbReference type="EMBL" id="KAK7271775.1"/>
    </source>
</evidence>
<evidence type="ECO:0000259" key="3">
    <source>
        <dbReference type="Pfam" id="PF13360"/>
    </source>
</evidence>
<feature type="transmembrane region" description="Helical" evidence="1">
    <location>
        <begin position="440"/>
        <end position="463"/>
    </location>
</feature>
<reference evidence="4 5" key="1">
    <citation type="submission" date="2024-01" db="EMBL/GenBank/DDBJ databases">
        <title>The genomes of 5 underutilized Papilionoideae crops provide insights into root nodulation and disease resistance.</title>
        <authorList>
            <person name="Yuan L."/>
        </authorList>
    </citation>
    <scope>NUCLEOTIDE SEQUENCE [LARGE SCALE GENOMIC DNA]</scope>
    <source>
        <strain evidence="4">LY-2023</strain>
        <tissue evidence="4">Leaf</tissue>
    </source>
</reference>
<dbReference type="InterPro" id="IPR015943">
    <property type="entry name" value="WD40/YVTN_repeat-like_dom_sf"/>
</dbReference>
<evidence type="ECO:0000256" key="2">
    <source>
        <dbReference type="SAM" id="SignalP"/>
    </source>
</evidence>
<keyword evidence="1" id="KW-0812">Transmembrane</keyword>
<comment type="caution">
    <text evidence="4">The sequence shown here is derived from an EMBL/GenBank/DDBJ whole genome shotgun (WGS) entry which is preliminary data.</text>
</comment>
<gene>
    <name evidence="4" type="ORF">RJT34_27949</name>
</gene>
<dbReference type="InterPro" id="IPR045301">
    <property type="entry name" value="GEX3-like"/>
</dbReference>
<dbReference type="PANTHER" id="PTHR37253">
    <property type="entry name" value="PROTEIN GAMETE EXPRESSED 3"/>
    <property type="match status" value="1"/>
</dbReference>
<feature type="domain" description="Pyrrolo-quinoline quinone repeat" evidence="3">
    <location>
        <begin position="41"/>
        <end position="261"/>
    </location>
</feature>
<dbReference type="Gene3D" id="2.130.10.10">
    <property type="entry name" value="YVTN repeat-like/Quinoprotein amine dehydrogenase"/>
    <property type="match status" value="1"/>
</dbReference>
<keyword evidence="1" id="KW-1133">Transmembrane helix</keyword>
<feature type="chain" id="PRO_5042875500" description="Pyrrolo-quinoline quinone repeat domain-containing protein" evidence="2">
    <location>
        <begin position="33"/>
        <end position="572"/>
    </location>
</feature>
<keyword evidence="2" id="KW-0732">Signal</keyword>
<organism evidence="4 5">
    <name type="scientific">Clitoria ternatea</name>
    <name type="common">Butterfly pea</name>
    <dbReference type="NCBI Taxonomy" id="43366"/>
    <lineage>
        <taxon>Eukaryota</taxon>
        <taxon>Viridiplantae</taxon>
        <taxon>Streptophyta</taxon>
        <taxon>Embryophyta</taxon>
        <taxon>Tracheophyta</taxon>
        <taxon>Spermatophyta</taxon>
        <taxon>Magnoliopsida</taxon>
        <taxon>eudicotyledons</taxon>
        <taxon>Gunneridae</taxon>
        <taxon>Pentapetalae</taxon>
        <taxon>rosids</taxon>
        <taxon>fabids</taxon>
        <taxon>Fabales</taxon>
        <taxon>Fabaceae</taxon>
        <taxon>Papilionoideae</taxon>
        <taxon>50 kb inversion clade</taxon>
        <taxon>NPAAA clade</taxon>
        <taxon>indigoferoid/millettioid clade</taxon>
        <taxon>Phaseoleae</taxon>
        <taxon>Clitoria</taxon>
    </lineage>
</organism>
<dbReference type="Pfam" id="PF13360">
    <property type="entry name" value="PQQ_2"/>
    <property type="match status" value="1"/>
</dbReference>
<dbReference type="SUPFAM" id="SSF50998">
    <property type="entry name" value="Quinoprotein alcohol dehydrogenase-like"/>
    <property type="match status" value="1"/>
</dbReference>
<dbReference type="FunFam" id="2.130.10.10:FF:001929">
    <property type="entry name" value="Protein GAMETE EXPRESSED 3"/>
    <property type="match status" value="1"/>
</dbReference>
<proteinExistence type="predicted"/>
<dbReference type="AlphaFoldDB" id="A0AAN9FAJ2"/>
<dbReference type="SMART" id="SM00564">
    <property type="entry name" value="PQQ"/>
    <property type="match status" value="4"/>
</dbReference>
<evidence type="ECO:0000313" key="5">
    <source>
        <dbReference type="Proteomes" id="UP001359559"/>
    </source>
</evidence>
<dbReference type="InterPro" id="IPR002372">
    <property type="entry name" value="PQQ_rpt_dom"/>
</dbReference>
<protein>
    <recommendedName>
        <fullName evidence="3">Pyrrolo-quinoline quinone repeat domain-containing protein</fullName>
    </recommendedName>
</protein>
<accession>A0AAN9FAJ2</accession>
<evidence type="ECO:0000256" key="1">
    <source>
        <dbReference type="SAM" id="Phobius"/>
    </source>
</evidence>
<dbReference type="EMBL" id="JAYKXN010000007">
    <property type="protein sequence ID" value="KAK7271775.1"/>
    <property type="molecule type" value="Genomic_DNA"/>
</dbReference>
<dbReference type="InterPro" id="IPR011047">
    <property type="entry name" value="Quinoprotein_ADH-like_sf"/>
</dbReference>
<dbReference type="GO" id="GO:0009793">
    <property type="term" value="P:embryo development ending in seed dormancy"/>
    <property type="evidence" value="ECO:0007669"/>
    <property type="project" value="TreeGrafter"/>
</dbReference>
<feature type="signal peptide" evidence="2">
    <location>
        <begin position="1"/>
        <end position="32"/>
    </location>
</feature>
<keyword evidence="1" id="KW-0472">Membrane</keyword>